<dbReference type="AlphaFoldDB" id="A0A1B0B3K4"/>
<dbReference type="Proteomes" id="UP000092460">
    <property type="component" value="Unassembled WGS sequence"/>
</dbReference>
<organism evidence="1 2">
    <name type="scientific">Glossina palpalis gambiensis</name>
    <dbReference type="NCBI Taxonomy" id="67801"/>
    <lineage>
        <taxon>Eukaryota</taxon>
        <taxon>Metazoa</taxon>
        <taxon>Ecdysozoa</taxon>
        <taxon>Arthropoda</taxon>
        <taxon>Hexapoda</taxon>
        <taxon>Insecta</taxon>
        <taxon>Pterygota</taxon>
        <taxon>Neoptera</taxon>
        <taxon>Endopterygota</taxon>
        <taxon>Diptera</taxon>
        <taxon>Brachycera</taxon>
        <taxon>Muscomorpha</taxon>
        <taxon>Hippoboscoidea</taxon>
        <taxon>Glossinidae</taxon>
        <taxon>Glossina</taxon>
    </lineage>
</organism>
<protein>
    <submittedName>
        <fullName evidence="1">Uncharacterized protein</fullName>
    </submittedName>
</protein>
<accession>A0A1B0B3K4</accession>
<reference evidence="1" key="2">
    <citation type="submission" date="2020-05" db="UniProtKB">
        <authorList>
            <consortium name="EnsemblMetazoa"/>
        </authorList>
    </citation>
    <scope>IDENTIFICATION</scope>
    <source>
        <strain evidence="1">IAEA</strain>
    </source>
</reference>
<name>A0A1B0B3K4_9MUSC</name>
<dbReference type="EMBL" id="JXJN01007869">
    <property type="status" value="NOT_ANNOTATED_CDS"/>
    <property type="molecule type" value="Genomic_DNA"/>
</dbReference>
<evidence type="ECO:0000313" key="2">
    <source>
        <dbReference type="Proteomes" id="UP000092460"/>
    </source>
</evidence>
<dbReference type="EnsemblMetazoa" id="GPPI017684-RA">
    <property type="protein sequence ID" value="GPPI017684-PA"/>
    <property type="gene ID" value="GPPI017684"/>
</dbReference>
<reference evidence="2" key="1">
    <citation type="submission" date="2015-01" db="EMBL/GenBank/DDBJ databases">
        <authorList>
            <person name="Aksoy S."/>
            <person name="Warren W."/>
            <person name="Wilson R.K."/>
        </authorList>
    </citation>
    <scope>NUCLEOTIDE SEQUENCE [LARGE SCALE GENOMIC DNA]</scope>
    <source>
        <strain evidence="2">IAEA</strain>
    </source>
</reference>
<dbReference type="VEuPathDB" id="VectorBase:GPPI017684"/>
<keyword evidence="2" id="KW-1185">Reference proteome</keyword>
<sequence length="99" mass="11220">MHQWCTYPGICGSRFQPEQLSGPSRNQLKQQPFPVNIGQDPWIPIISAKLKTIEDHDNMPCGSYENSGCYNVHETPFDSMKFEEQHSIAALVKITMASH</sequence>
<proteinExistence type="predicted"/>
<evidence type="ECO:0000313" key="1">
    <source>
        <dbReference type="EnsemblMetazoa" id="GPPI017684-PA"/>
    </source>
</evidence>